<dbReference type="EMBL" id="VDCS01000013">
    <property type="protein sequence ID" value="TNJ42516.1"/>
    <property type="molecule type" value="Genomic_DNA"/>
</dbReference>
<dbReference type="RefSeq" id="WP_139698299.1">
    <property type="nucleotide sequence ID" value="NZ_CP074074.1"/>
</dbReference>
<evidence type="ECO:0000259" key="4">
    <source>
        <dbReference type="Pfam" id="PF13435"/>
    </source>
</evidence>
<evidence type="ECO:0000259" key="3">
    <source>
        <dbReference type="Pfam" id="PF09699"/>
    </source>
</evidence>
<dbReference type="SUPFAM" id="SSF48695">
    <property type="entry name" value="Multiheme cytochromes"/>
    <property type="match status" value="1"/>
</dbReference>
<evidence type="ECO:0000313" key="5">
    <source>
        <dbReference type="EMBL" id="TNJ42516.1"/>
    </source>
</evidence>
<dbReference type="PROSITE" id="PS51257">
    <property type="entry name" value="PROKAR_LIPOPROTEIN"/>
    <property type="match status" value="1"/>
</dbReference>
<comment type="caution">
    <text evidence="5">The sequence shown here is derived from an EMBL/GenBank/DDBJ whole genome shotgun (WGS) entry which is preliminary data.</text>
</comment>
<organism evidence="5 6">
    <name type="scientific">Allotamlana fucoidanivorans</name>
    <dbReference type="NCBI Taxonomy" id="2583814"/>
    <lineage>
        <taxon>Bacteria</taxon>
        <taxon>Pseudomonadati</taxon>
        <taxon>Bacteroidota</taxon>
        <taxon>Flavobacteriia</taxon>
        <taxon>Flavobacteriales</taxon>
        <taxon>Flavobacteriaceae</taxon>
        <taxon>Allotamlana</taxon>
    </lineage>
</organism>
<dbReference type="InterPro" id="IPR011990">
    <property type="entry name" value="TPR-like_helical_dom_sf"/>
</dbReference>
<dbReference type="Pfam" id="PF13181">
    <property type="entry name" value="TPR_8"/>
    <property type="match status" value="1"/>
</dbReference>
<feature type="domain" description="Cytochrome c-552/4" evidence="4">
    <location>
        <begin position="46"/>
        <end position="72"/>
    </location>
</feature>
<keyword evidence="6" id="KW-1185">Reference proteome</keyword>
<dbReference type="SMART" id="SM00028">
    <property type="entry name" value="TPR"/>
    <property type="match status" value="4"/>
</dbReference>
<feature type="repeat" description="TPR" evidence="2">
    <location>
        <begin position="624"/>
        <end position="657"/>
    </location>
</feature>
<sequence>MNHHKTIYFLFSICILTFGCKNKTYNNIETPTHSAHVSSNYIGSNQCKSCHEDTYKKWSGSHHDRAMDIANASTVLGNFNNIKQVIDGVSYHFYTKDKAFIVNVTEIDGSVNDYKIAYTFGFTPLQQYLVDFEGGKKQVLRVTWDAVKNKWFHQYKGQTIITTDWLHWTKGAQNWNTMCAECHSTNLKRGYDLQSDTFHTTYSEIDVTCESCHGPGRNHVEWASKDIKDSHSYIINGKTQEDQLSLCAPCHARRTKLTKDLKPGETFENQYLLQSISSTYYHADGQIDEEDYVYGSFLQSKMYAQGVKCNDCHDAHSLKLKFDGNQLCLQCHAPSEYNSPRHHFHNLDTDAALCINCHMTGKIYMGNDFRRDHSFRIPRPDQSAKYGTPNACNQCHQDKSNQWAAQKIKSWYGKERASHFSDALLLSNKLALTTSERQSLNIFINNLEFPAIARATVIENLSYLNQAEFNVLFLALKDPSPLVRYKALLEFRSLTPEMRKTIAVEHLKDSTRLVRIAAAQLVLDINETTFDPKHQSYVYQAKAEYEHMMFTNADFPEGRLQLGDYYMQMNNVSEAIKHYKMSLYKDSLVYPAYSNLATAYSINQNYDEAFTVLNLWEQKQPNLGRPHYLKALLHFELKEDEKAIAQLQTAIRVDPNDTRSMYNLSTYYFQGEKDLSLANDFINKALQIMPNNNDYQYLKALILQKQGKTKAANAIFKMLQVNQ</sequence>
<dbReference type="Gene3D" id="1.10.1130.10">
    <property type="entry name" value="Flavocytochrome C3, Chain A"/>
    <property type="match status" value="3"/>
</dbReference>
<dbReference type="PANTHER" id="PTHR35038:SF8">
    <property type="entry name" value="C-TYPE POLYHEME CYTOCHROME OMCC"/>
    <property type="match status" value="1"/>
</dbReference>
<dbReference type="PANTHER" id="PTHR35038">
    <property type="entry name" value="DISSIMILATORY SULFITE REDUCTASE SIRA"/>
    <property type="match status" value="1"/>
</dbReference>
<dbReference type="InterPro" id="IPR051829">
    <property type="entry name" value="Multiheme_Cytochr_ET"/>
</dbReference>
<keyword evidence="2" id="KW-0802">TPR repeat</keyword>
<dbReference type="OrthoDB" id="9814800at2"/>
<accession>A0A5C4SGG0</accession>
<feature type="domain" description="Doubled CXXCH motif" evidence="3">
    <location>
        <begin position="304"/>
        <end position="334"/>
    </location>
</feature>
<dbReference type="InterPro" id="IPR019734">
    <property type="entry name" value="TPR_rpt"/>
</dbReference>
<dbReference type="InterPro" id="IPR010177">
    <property type="entry name" value="Paired_CXXCH_1"/>
</dbReference>
<dbReference type="Pfam" id="PF09699">
    <property type="entry name" value="Paired_CXXCH_1"/>
    <property type="match status" value="1"/>
</dbReference>
<dbReference type="InterPro" id="IPR023155">
    <property type="entry name" value="Cyt_c-552/4"/>
</dbReference>
<dbReference type="InterPro" id="IPR036280">
    <property type="entry name" value="Multihaem_cyt_sf"/>
</dbReference>
<evidence type="ECO:0000313" key="6">
    <source>
        <dbReference type="Proteomes" id="UP000308713"/>
    </source>
</evidence>
<evidence type="ECO:0000256" key="2">
    <source>
        <dbReference type="PROSITE-ProRule" id="PRU00339"/>
    </source>
</evidence>
<evidence type="ECO:0000256" key="1">
    <source>
        <dbReference type="ARBA" id="ARBA00022729"/>
    </source>
</evidence>
<dbReference type="Proteomes" id="UP000308713">
    <property type="component" value="Unassembled WGS sequence"/>
</dbReference>
<name>A0A5C4SGG0_9FLAO</name>
<dbReference type="Pfam" id="PF13435">
    <property type="entry name" value="Cytochrome_C554"/>
    <property type="match status" value="2"/>
</dbReference>
<feature type="domain" description="Cytochrome c-552/4" evidence="4">
    <location>
        <begin position="174"/>
        <end position="214"/>
    </location>
</feature>
<keyword evidence="1" id="KW-0732">Signal</keyword>
<protein>
    <recommendedName>
        <fullName evidence="7">Tetratricopeptide repeat protein</fullName>
    </recommendedName>
</protein>
<reference evidence="5 6" key="1">
    <citation type="submission" date="2019-05" db="EMBL/GenBank/DDBJ databases">
        <title>Tamlana fucoidanivorans sp. nov., isolated from the surface of algae collected from Fujian province in China.</title>
        <authorList>
            <person name="Li J."/>
        </authorList>
    </citation>
    <scope>NUCLEOTIDE SEQUENCE [LARGE SCALE GENOMIC DNA]</scope>
    <source>
        <strain evidence="5 6">CW2-9</strain>
    </source>
</reference>
<dbReference type="PROSITE" id="PS50005">
    <property type="entry name" value="TPR"/>
    <property type="match status" value="1"/>
</dbReference>
<dbReference type="Gene3D" id="1.25.40.10">
    <property type="entry name" value="Tetratricopeptide repeat domain"/>
    <property type="match status" value="1"/>
</dbReference>
<dbReference type="SUPFAM" id="SSF48452">
    <property type="entry name" value="TPR-like"/>
    <property type="match status" value="1"/>
</dbReference>
<dbReference type="AlphaFoldDB" id="A0A5C4SGG0"/>
<evidence type="ECO:0008006" key="7">
    <source>
        <dbReference type="Google" id="ProtNLM"/>
    </source>
</evidence>
<proteinExistence type="predicted"/>
<gene>
    <name evidence="5" type="ORF">FGF67_13545</name>
</gene>